<protein>
    <submittedName>
        <fullName evidence="2">Uncharacterized protein</fullName>
    </submittedName>
</protein>
<evidence type="ECO:0000313" key="2">
    <source>
        <dbReference type="EMBL" id="OAQ34918.1"/>
    </source>
</evidence>
<gene>
    <name evidence="2" type="ORF">K457DRAFT_720573</name>
</gene>
<keyword evidence="3" id="KW-1185">Reference proteome</keyword>
<sequence>MGADDLCNSQEMNESKRDDYVQTIRIKRVGMYMRKRDKRQRRTTRVGMRKRTKEEKRRKMKEGRKEGRGERGKGRRGQCSLKTTDDH</sequence>
<dbReference type="Proteomes" id="UP000078512">
    <property type="component" value="Unassembled WGS sequence"/>
</dbReference>
<proteinExistence type="predicted"/>
<feature type="compositionally biased region" description="Basic residues" evidence="1">
    <location>
        <begin position="31"/>
        <end position="51"/>
    </location>
</feature>
<evidence type="ECO:0000313" key="3">
    <source>
        <dbReference type="Proteomes" id="UP000078512"/>
    </source>
</evidence>
<accession>A0A197KCL5</accession>
<evidence type="ECO:0000256" key="1">
    <source>
        <dbReference type="SAM" id="MobiDB-lite"/>
    </source>
</evidence>
<dbReference type="EMBL" id="KV442016">
    <property type="protein sequence ID" value="OAQ34918.1"/>
    <property type="molecule type" value="Genomic_DNA"/>
</dbReference>
<reference evidence="2 3" key="1">
    <citation type="submission" date="2016-05" db="EMBL/GenBank/DDBJ databases">
        <title>Genome sequencing reveals origins of a unique bacterial endosymbiosis in the earliest lineages of terrestrial Fungi.</title>
        <authorList>
            <consortium name="DOE Joint Genome Institute"/>
            <person name="Uehling J."/>
            <person name="Gryganskyi A."/>
            <person name="Hameed K."/>
            <person name="Tschaplinski T."/>
            <person name="Misztal P."/>
            <person name="Wu S."/>
            <person name="Desiro A."/>
            <person name="Vande Pol N."/>
            <person name="Du Z.-Y."/>
            <person name="Zienkiewicz A."/>
            <person name="Zienkiewicz K."/>
            <person name="Morin E."/>
            <person name="Tisserant E."/>
            <person name="Splivallo R."/>
            <person name="Hainaut M."/>
            <person name="Henrissat B."/>
            <person name="Ohm R."/>
            <person name="Kuo A."/>
            <person name="Yan J."/>
            <person name="Lipzen A."/>
            <person name="Nolan M."/>
            <person name="Labutti K."/>
            <person name="Barry K."/>
            <person name="Goldstein A."/>
            <person name="Labbe J."/>
            <person name="Schadt C."/>
            <person name="Tuskan G."/>
            <person name="Grigoriev I."/>
            <person name="Martin F."/>
            <person name="Vilgalys R."/>
            <person name="Bonito G."/>
        </authorList>
    </citation>
    <scope>NUCLEOTIDE SEQUENCE [LARGE SCALE GENOMIC DNA]</scope>
    <source>
        <strain evidence="2 3">AG-77</strain>
    </source>
</reference>
<name>A0A197KCL5_9FUNG</name>
<feature type="compositionally biased region" description="Basic and acidic residues" evidence="1">
    <location>
        <begin position="52"/>
        <end position="72"/>
    </location>
</feature>
<dbReference type="AlphaFoldDB" id="A0A197KCL5"/>
<organism evidence="2 3">
    <name type="scientific">Linnemannia elongata AG-77</name>
    <dbReference type="NCBI Taxonomy" id="1314771"/>
    <lineage>
        <taxon>Eukaryota</taxon>
        <taxon>Fungi</taxon>
        <taxon>Fungi incertae sedis</taxon>
        <taxon>Mucoromycota</taxon>
        <taxon>Mortierellomycotina</taxon>
        <taxon>Mortierellomycetes</taxon>
        <taxon>Mortierellales</taxon>
        <taxon>Mortierellaceae</taxon>
        <taxon>Linnemannia</taxon>
    </lineage>
</organism>
<feature type="region of interest" description="Disordered" evidence="1">
    <location>
        <begin position="31"/>
        <end position="87"/>
    </location>
</feature>